<evidence type="ECO:0000313" key="2">
    <source>
        <dbReference type="Proteomes" id="UP000295172"/>
    </source>
</evidence>
<dbReference type="Proteomes" id="UP000295172">
    <property type="component" value="Unassembled WGS sequence"/>
</dbReference>
<reference evidence="1 2" key="1">
    <citation type="submission" date="2019-02" db="EMBL/GenBank/DDBJ databases">
        <title>Draft genome sequences of novel Actinobacteria.</title>
        <authorList>
            <person name="Sahin N."/>
            <person name="Ay H."/>
            <person name="Saygin H."/>
        </authorList>
    </citation>
    <scope>NUCLEOTIDE SEQUENCE [LARGE SCALE GENOMIC DNA]</scope>
    <source>
        <strain evidence="1 2">16K104</strain>
    </source>
</reference>
<protein>
    <recommendedName>
        <fullName evidence="3">ABM domain-containing protein</fullName>
    </recommendedName>
</protein>
<keyword evidence="2" id="KW-1185">Reference proteome</keyword>
<sequence>MQWIAVATPPFAAIEQFDQVLDQLGETQVEGLQARYLGTTADGLRVVTLWETKEHADRFFADRLGPVLAKVLGPEPAGRPEILGIEVARSYTRQPAG</sequence>
<comment type="caution">
    <text evidence="1">The sequence shown here is derived from an EMBL/GenBank/DDBJ whole genome shotgun (WGS) entry which is preliminary data.</text>
</comment>
<gene>
    <name evidence="1" type="ORF">E1218_03235</name>
</gene>
<proteinExistence type="predicted"/>
<dbReference type="EMBL" id="SMKR01000008">
    <property type="protein sequence ID" value="TDD29791.1"/>
    <property type="molecule type" value="Genomic_DNA"/>
</dbReference>
<dbReference type="RefSeq" id="WP_132316048.1">
    <property type="nucleotide sequence ID" value="NZ_SMKR01000008.1"/>
</dbReference>
<dbReference type="AlphaFoldDB" id="A0A4R4XFU6"/>
<evidence type="ECO:0008006" key="3">
    <source>
        <dbReference type="Google" id="ProtNLM"/>
    </source>
</evidence>
<organism evidence="1 2">
    <name type="scientific">Kribbella turkmenica</name>
    <dbReference type="NCBI Taxonomy" id="2530375"/>
    <lineage>
        <taxon>Bacteria</taxon>
        <taxon>Bacillati</taxon>
        <taxon>Actinomycetota</taxon>
        <taxon>Actinomycetes</taxon>
        <taxon>Propionibacteriales</taxon>
        <taxon>Kribbellaceae</taxon>
        <taxon>Kribbella</taxon>
    </lineage>
</organism>
<evidence type="ECO:0000313" key="1">
    <source>
        <dbReference type="EMBL" id="TDD29791.1"/>
    </source>
</evidence>
<accession>A0A4R4XFU6</accession>
<dbReference type="OrthoDB" id="1550900at2"/>
<name>A0A4R4XFU6_9ACTN</name>